<organism evidence="2 3">
    <name type="scientific">Oceanobacillus zhaokaii</name>
    <dbReference type="NCBI Taxonomy" id="2052660"/>
    <lineage>
        <taxon>Bacteria</taxon>
        <taxon>Bacillati</taxon>
        <taxon>Bacillota</taxon>
        <taxon>Bacilli</taxon>
        <taxon>Bacillales</taxon>
        <taxon>Bacillaceae</taxon>
        <taxon>Oceanobacillus</taxon>
    </lineage>
</organism>
<gene>
    <name evidence="2" type="ORF">CUC15_14690</name>
</gene>
<dbReference type="Gene3D" id="3.40.50.300">
    <property type="entry name" value="P-loop containing nucleotide triphosphate hydrolases"/>
    <property type="match status" value="1"/>
</dbReference>
<reference evidence="3" key="1">
    <citation type="submission" date="2017-11" db="EMBL/GenBank/DDBJ databases">
        <authorList>
            <person name="Zhu W."/>
        </authorList>
    </citation>
    <scope>NUCLEOTIDE SEQUENCE [LARGE SCALE GENOMIC DNA]</scope>
    <source>
        <strain evidence="3">160</strain>
    </source>
</reference>
<dbReference type="AlphaFoldDB" id="A0A345PJC0"/>
<dbReference type="InterPro" id="IPR005331">
    <property type="entry name" value="Sulfotransferase"/>
</dbReference>
<dbReference type="PANTHER" id="PTHR32301">
    <property type="entry name" value="COUNTIN RECEPTOR CNR3-RELATED"/>
    <property type="match status" value="1"/>
</dbReference>
<dbReference type="OrthoDB" id="7981249at2"/>
<dbReference type="PANTHER" id="PTHR32301:SF6">
    <property type="entry name" value="GOLVESIN-RELATED"/>
    <property type="match status" value="1"/>
</dbReference>
<protein>
    <recommendedName>
        <fullName evidence="4">Sulfotransferase family protein</fullName>
    </recommendedName>
</protein>
<evidence type="ECO:0000256" key="1">
    <source>
        <dbReference type="SAM" id="MobiDB-lite"/>
    </source>
</evidence>
<dbReference type="InterPro" id="IPR053259">
    <property type="entry name" value="Golvesin-related_Golgi"/>
</dbReference>
<dbReference type="EMBL" id="CP024848">
    <property type="protein sequence ID" value="AXI10100.1"/>
    <property type="molecule type" value="Genomic_DNA"/>
</dbReference>
<evidence type="ECO:0000313" key="3">
    <source>
        <dbReference type="Proteomes" id="UP000253908"/>
    </source>
</evidence>
<proteinExistence type="predicted"/>
<dbReference type="KEGG" id="ocn:CUC15_14690"/>
<feature type="region of interest" description="Disordered" evidence="1">
    <location>
        <begin position="1"/>
        <end position="20"/>
    </location>
</feature>
<sequence>MGKKNKIGQKNKTGQKNNTSKSNKINEFLLFMHIPKTAGQSLRGVIKKQYNLEETYRCPFMEEEVVKLSDEFRNSLKFIYGHFLFGTHEYFPKPFTYITMLRDPVERFISAYYHILLVPTNRWHEKVKGMSLEEFIDSDDFNLQAEPNVQTRFFCGKEPLSLETAKKNMAEHFSVVGITELFAESLFLMKERFGWEEIQYRTKNAGKNRPKKEKVPQNVRDKIAAKNHLDIELYKYARKQFEEKIQALDAKTLQEMDAFKKSLSKM</sequence>
<dbReference type="Proteomes" id="UP000253908">
    <property type="component" value="Chromosome"/>
</dbReference>
<keyword evidence="3" id="KW-1185">Reference proteome</keyword>
<dbReference type="Pfam" id="PF03567">
    <property type="entry name" value="Sulfotransfer_2"/>
    <property type="match status" value="1"/>
</dbReference>
<feature type="compositionally biased region" description="Polar residues" evidence="1">
    <location>
        <begin position="10"/>
        <end position="20"/>
    </location>
</feature>
<dbReference type="InterPro" id="IPR027417">
    <property type="entry name" value="P-loop_NTPase"/>
</dbReference>
<accession>A0A345PJC0</accession>
<dbReference type="GO" id="GO:0008146">
    <property type="term" value="F:sulfotransferase activity"/>
    <property type="evidence" value="ECO:0007669"/>
    <property type="project" value="InterPro"/>
</dbReference>
<dbReference type="RefSeq" id="WP_114917387.1">
    <property type="nucleotide sequence ID" value="NZ_CP024848.1"/>
</dbReference>
<evidence type="ECO:0000313" key="2">
    <source>
        <dbReference type="EMBL" id="AXI10100.1"/>
    </source>
</evidence>
<dbReference type="GO" id="GO:0016020">
    <property type="term" value="C:membrane"/>
    <property type="evidence" value="ECO:0007669"/>
    <property type="project" value="InterPro"/>
</dbReference>
<dbReference type="SUPFAM" id="SSF52540">
    <property type="entry name" value="P-loop containing nucleoside triphosphate hydrolases"/>
    <property type="match status" value="1"/>
</dbReference>
<evidence type="ECO:0008006" key="4">
    <source>
        <dbReference type="Google" id="ProtNLM"/>
    </source>
</evidence>
<name>A0A345PJC0_9BACI</name>